<dbReference type="PANTHER" id="PTHR36984:SF1">
    <property type="entry name" value="CRISPR-ASSOCIATED ENDORIBONUCLEASE CAS6 1"/>
    <property type="match status" value="1"/>
</dbReference>
<comment type="similarity">
    <text evidence="1">Belongs to the CRISPR-associated protein Cas6/Cse3/CasE family.</text>
</comment>
<evidence type="ECO:0000256" key="2">
    <source>
        <dbReference type="ARBA" id="ARBA00022884"/>
    </source>
</evidence>
<dbReference type="GO" id="GO:0003723">
    <property type="term" value="F:RNA binding"/>
    <property type="evidence" value="ECO:0007669"/>
    <property type="project" value="UniProtKB-KW"/>
</dbReference>
<keyword evidence="2" id="KW-0694">RNA-binding</keyword>
<dbReference type="EMBL" id="FPHG01000008">
    <property type="protein sequence ID" value="SFV51131.1"/>
    <property type="molecule type" value="Genomic_DNA"/>
</dbReference>
<dbReference type="NCBIfam" id="TIGR01877">
    <property type="entry name" value="cas_cas6"/>
    <property type="match status" value="1"/>
</dbReference>
<dbReference type="Gene3D" id="3.30.70.1900">
    <property type="match status" value="1"/>
</dbReference>
<dbReference type="PANTHER" id="PTHR36984">
    <property type="entry name" value="CRISPR-ASSOCIATED ENDORIBONUCLEASE CAS6 1"/>
    <property type="match status" value="1"/>
</dbReference>
<evidence type="ECO:0000313" key="5">
    <source>
        <dbReference type="EMBL" id="SFV51131.1"/>
    </source>
</evidence>
<dbReference type="GO" id="GO:0051607">
    <property type="term" value="P:defense response to virus"/>
    <property type="evidence" value="ECO:0007669"/>
    <property type="project" value="UniProtKB-KW"/>
</dbReference>
<dbReference type="Pfam" id="PF01881">
    <property type="entry name" value="Cas_Cas6_C"/>
    <property type="match status" value="1"/>
</dbReference>
<dbReference type="CDD" id="cd21140">
    <property type="entry name" value="Cas6_I-like"/>
    <property type="match status" value="1"/>
</dbReference>
<protein>
    <submittedName>
        <fullName evidence="5">Conserved protein</fullName>
    </submittedName>
</protein>
<dbReference type="InterPro" id="IPR010156">
    <property type="entry name" value="CRISPR-assoc_prot_Cas6"/>
</dbReference>
<dbReference type="AlphaFoldDB" id="A0A1W1BC16"/>
<name>A0A1W1BC16_9ZZZZ</name>
<sequence length="241" mass="27948">MKYYELTCTAYLKKDINFKNSFEIISKYISFSMAQDEQLKRLHTDIGFKYYTFGNFYPIQRDGIYKEGGIYKITIRSLNEKLIDTLSQTLRLNINNPNLSIVQTSKKTINQFFISEIYSATPVIVTMQNGKYWVKEDDLMILHKQLQDNLIKKYQDFYDEKIEVSQNFIQLFELKNSRLQTIQTDKLHSHGVPVKFYGNKFRIVPNEDEVSQKLAFVAMACGLGEKNSFGGGFCLGKGIGL</sequence>
<accession>A0A1W1BC16</accession>
<dbReference type="GO" id="GO:0016788">
    <property type="term" value="F:hydrolase activity, acting on ester bonds"/>
    <property type="evidence" value="ECO:0007669"/>
    <property type="project" value="InterPro"/>
</dbReference>
<reference evidence="5" key="1">
    <citation type="submission" date="2016-10" db="EMBL/GenBank/DDBJ databases">
        <authorList>
            <person name="de Groot N.N."/>
        </authorList>
    </citation>
    <scope>NUCLEOTIDE SEQUENCE</scope>
</reference>
<keyword evidence="3" id="KW-0051">Antiviral defense</keyword>
<dbReference type="InterPro" id="IPR049435">
    <property type="entry name" value="Cas_Cas6_C"/>
</dbReference>
<proteinExistence type="inferred from homology"/>
<gene>
    <name evidence="5" type="ORF">MNB_SV-9-326</name>
</gene>
<organism evidence="5">
    <name type="scientific">hydrothermal vent metagenome</name>
    <dbReference type="NCBI Taxonomy" id="652676"/>
    <lineage>
        <taxon>unclassified sequences</taxon>
        <taxon>metagenomes</taxon>
        <taxon>ecological metagenomes</taxon>
    </lineage>
</organism>
<evidence type="ECO:0000256" key="1">
    <source>
        <dbReference type="ARBA" id="ARBA00005937"/>
    </source>
</evidence>
<evidence type="ECO:0000259" key="4">
    <source>
        <dbReference type="Pfam" id="PF01881"/>
    </source>
</evidence>
<evidence type="ECO:0000256" key="3">
    <source>
        <dbReference type="ARBA" id="ARBA00023118"/>
    </source>
</evidence>
<feature type="domain" description="CRISPR associated protein Cas6 C-terminal" evidence="4">
    <location>
        <begin position="120"/>
        <end position="234"/>
    </location>
</feature>